<dbReference type="InterPro" id="IPR011013">
    <property type="entry name" value="Gal_mutarotase_sf_dom"/>
</dbReference>
<organism evidence="6 7">
    <name type="scientific">Bianquea renquensis</name>
    <dbReference type="NCBI Taxonomy" id="2763661"/>
    <lineage>
        <taxon>Bacteria</taxon>
        <taxon>Bacillati</taxon>
        <taxon>Bacillota</taxon>
        <taxon>Clostridia</taxon>
        <taxon>Eubacteriales</taxon>
        <taxon>Bianqueaceae</taxon>
        <taxon>Bianquea</taxon>
    </lineage>
</organism>
<gene>
    <name evidence="6" type="ORF">H8730_08780</name>
</gene>
<evidence type="ECO:0000313" key="7">
    <source>
        <dbReference type="Proteomes" id="UP000657006"/>
    </source>
</evidence>
<dbReference type="AlphaFoldDB" id="A0A926DTW3"/>
<evidence type="ECO:0000256" key="2">
    <source>
        <dbReference type="ARBA" id="ARBA00022723"/>
    </source>
</evidence>
<keyword evidence="3" id="KW-0378">Hydrolase</keyword>
<dbReference type="Proteomes" id="UP000657006">
    <property type="component" value="Unassembled WGS sequence"/>
</dbReference>
<keyword evidence="2" id="KW-0479">Metal-binding</keyword>
<dbReference type="Pfam" id="PF07748">
    <property type="entry name" value="Glyco_hydro_38C"/>
    <property type="match status" value="1"/>
</dbReference>
<dbReference type="GO" id="GO:0004559">
    <property type="term" value="F:alpha-mannosidase activity"/>
    <property type="evidence" value="ECO:0007669"/>
    <property type="project" value="InterPro"/>
</dbReference>
<dbReference type="Gene3D" id="2.60.40.1180">
    <property type="entry name" value="Golgi alpha-mannosidase II"/>
    <property type="match status" value="1"/>
</dbReference>
<sequence>MNTIFAIGNTHFDPVWLWTWDEAMAGIRSTFASALARMTENPDFTYSFCCPPVFEWIREVDPAMFESIRARVAEGRWELSEGWYLQPDCNAGLGESYVRHGLYGQNYLLATFGKRAVTVFNSDSFGHPSSLPQILHKCGIRYYAFSRPDPTEQELPGPLFRWQSSDGSQVLAYRIQEGHAPDIQTSIQFFSEAIGSSPHDLMLVYGITNHGGAPTKKAIAQLASLSADATLPYHVRFGGTEDFFSAQTADALPIVTDDLITRNFGVFINNHSVKQHGRQGEYMLLQAERAAWMASSQGKEYPLAPLTKSWEDILFSQFHDIIGGACIPQAYFHARNLQGRALVTGEEILHKSLQYLTKDMQMLSSLWNLVVFNLHAAPYSGPIEAEVQWVWELDWYSGALEVFDEAGRTYPCQIIKERSNIPAFRSRIAFHADLPSLGYKVFGLRQIQGDPTPRPDPTSNSISCGCSSISINPETGAASYRDERFQLSSLLTPLALSDAGDTWAFNVDGYEAALEDFHFVSSHVLEQGDILSRIQVSYTFRNSLLELTYSLYANQPYMDCHFRVNWNESQTALKFCLPPCDDPAFLVGLPYGQSSRSFDGREYPLNEWLTTSHYMVVSESVFAYDTDAENQTVRLSILRSPIAGDLRMGDLDPNQRYDYTDQGITEGDIRLYMGTWHSGPAAAAAEAMPPIVVDEAFHEGSRGAEESWLRLEGDAALVSAVKMAEDGSSDLILRLWETRGTDASLTVAPKDCASASITLSPFEIKTLRFSGDTVRETSMLEL</sequence>
<protein>
    <recommendedName>
        <fullName evidence="5">Glycoside hydrolase family 38 central domain-containing protein</fullName>
    </recommendedName>
</protein>
<comment type="caution">
    <text evidence="6">The sequence shown here is derived from an EMBL/GenBank/DDBJ whole genome shotgun (WGS) entry which is preliminary data.</text>
</comment>
<dbReference type="GO" id="GO:0030246">
    <property type="term" value="F:carbohydrate binding"/>
    <property type="evidence" value="ECO:0007669"/>
    <property type="project" value="InterPro"/>
</dbReference>
<dbReference type="EMBL" id="JACRSQ010000011">
    <property type="protein sequence ID" value="MBC8543637.1"/>
    <property type="molecule type" value="Genomic_DNA"/>
</dbReference>
<dbReference type="InterPro" id="IPR011682">
    <property type="entry name" value="Glyco_hydro_38_C"/>
</dbReference>
<dbReference type="Gene3D" id="2.70.98.30">
    <property type="entry name" value="Golgi alpha-mannosidase II, domain 4"/>
    <property type="match status" value="1"/>
</dbReference>
<dbReference type="SUPFAM" id="SSF74650">
    <property type="entry name" value="Galactose mutarotase-like"/>
    <property type="match status" value="1"/>
</dbReference>
<dbReference type="SMART" id="SM00872">
    <property type="entry name" value="Alpha-mann_mid"/>
    <property type="match status" value="1"/>
</dbReference>
<dbReference type="InterPro" id="IPR015341">
    <property type="entry name" value="Glyco_hydro_38_cen"/>
</dbReference>
<keyword evidence="4" id="KW-0326">Glycosidase</keyword>
<dbReference type="GO" id="GO:0006013">
    <property type="term" value="P:mannose metabolic process"/>
    <property type="evidence" value="ECO:0007669"/>
    <property type="project" value="InterPro"/>
</dbReference>
<dbReference type="InterPro" id="IPR013780">
    <property type="entry name" value="Glyco_hydro_b"/>
</dbReference>
<evidence type="ECO:0000259" key="5">
    <source>
        <dbReference type="SMART" id="SM00872"/>
    </source>
</evidence>
<accession>A0A926DTW3</accession>
<dbReference type="Gene3D" id="1.20.1270.50">
    <property type="entry name" value="Glycoside hydrolase family 38, central domain"/>
    <property type="match status" value="1"/>
</dbReference>
<name>A0A926DTW3_9FIRM</name>
<dbReference type="SUPFAM" id="SSF88713">
    <property type="entry name" value="Glycoside hydrolase/deacetylase"/>
    <property type="match status" value="1"/>
</dbReference>
<dbReference type="InterPro" id="IPR037094">
    <property type="entry name" value="Glyco_hydro_38_cen_sf"/>
</dbReference>
<dbReference type="Pfam" id="PF01074">
    <property type="entry name" value="Glyco_hydro_38N"/>
    <property type="match status" value="1"/>
</dbReference>
<keyword evidence="7" id="KW-1185">Reference proteome</keyword>
<dbReference type="PANTHER" id="PTHR46017:SF1">
    <property type="entry name" value="ALPHA-MANNOSIDASE 2C1"/>
    <property type="match status" value="1"/>
</dbReference>
<dbReference type="GO" id="GO:0009313">
    <property type="term" value="P:oligosaccharide catabolic process"/>
    <property type="evidence" value="ECO:0007669"/>
    <property type="project" value="TreeGrafter"/>
</dbReference>
<dbReference type="Pfam" id="PF09261">
    <property type="entry name" value="Alpha-mann_mid"/>
    <property type="match status" value="1"/>
</dbReference>
<dbReference type="InterPro" id="IPR027291">
    <property type="entry name" value="Glyco_hydro_38_N_sf"/>
</dbReference>
<dbReference type="Gene3D" id="3.20.110.10">
    <property type="entry name" value="Glycoside hydrolase 38, N terminal domain"/>
    <property type="match status" value="1"/>
</dbReference>
<dbReference type="InterPro" id="IPR028995">
    <property type="entry name" value="Glyco_hydro_57/38_cen_sf"/>
</dbReference>
<dbReference type="InterPro" id="IPR000602">
    <property type="entry name" value="Glyco_hydro_38_N"/>
</dbReference>
<dbReference type="SUPFAM" id="SSF88688">
    <property type="entry name" value="Families 57/38 glycoside transferase middle domain"/>
    <property type="match status" value="1"/>
</dbReference>
<dbReference type="CDD" id="cd10789">
    <property type="entry name" value="GH38N_AMII_ER_cytosolic"/>
    <property type="match status" value="1"/>
</dbReference>
<proteinExistence type="inferred from homology"/>
<reference evidence="6" key="1">
    <citation type="submission" date="2020-08" db="EMBL/GenBank/DDBJ databases">
        <title>Genome public.</title>
        <authorList>
            <person name="Liu C."/>
            <person name="Sun Q."/>
        </authorList>
    </citation>
    <scope>NUCLEOTIDE SEQUENCE</scope>
    <source>
        <strain evidence="6">NSJ-32</strain>
    </source>
</reference>
<evidence type="ECO:0000256" key="1">
    <source>
        <dbReference type="ARBA" id="ARBA00009792"/>
    </source>
</evidence>
<comment type="similarity">
    <text evidence="1">Belongs to the glycosyl hydrolase 38 family.</text>
</comment>
<evidence type="ECO:0000256" key="4">
    <source>
        <dbReference type="ARBA" id="ARBA00023295"/>
    </source>
</evidence>
<evidence type="ECO:0000313" key="6">
    <source>
        <dbReference type="EMBL" id="MBC8543637.1"/>
    </source>
</evidence>
<dbReference type="InterPro" id="IPR011330">
    <property type="entry name" value="Glyco_hydro/deAcase_b/a-brl"/>
</dbReference>
<dbReference type="RefSeq" id="WP_177717854.1">
    <property type="nucleotide sequence ID" value="NZ_JACRSQ010000011.1"/>
</dbReference>
<evidence type="ECO:0000256" key="3">
    <source>
        <dbReference type="ARBA" id="ARBA00022801"/>
    </source>
</evidence>
<dbReference type="PANTHER" id="PTHR46017">
    <property type="entry name" value="ALPHA-MANNOSIDASE 2C1"/>
    <property type="match status" value="1"/>
</dbReference>
<dbReference type="GO" id="GO:0046872">
    <property type="term" value="F:metal ion binding"/>
    <property type="evidence" value="ECO:0007669"/>
    <property type="project" value="UniProtKB-KW"/>
</dbReference>
<feature type="domain" description="Glycoside hydrolase family 38 central" evidence="5">
    <location>
        <begin position="269"/>
        <end position="338"/>
    </location>
</feature>